<feature type="domain" description="Alpha-carbonic anhydrase" evidence="1">
    <location>
        <begin position="11"/>
        <end position="200"/>
    </location>
</feature>
<dbReference type="InterPro" id="IPR001148">
    <property type="entry name" value="CA_dom"/>
</dbReference>
<dbReference type="SMART" id="SM01057">
    <property type="entry name" value="Carb_anhydrase"/>
    <property type="match status" value="1"/>
</dbReference>
<evidence type="ECO:0000259" key="1">
    <source>
        <dbReference type="SMART" id="SM01057"/>
    </source>
</evidence>
<dbReference type="Gramene" id="OE9A079562T1">
    <property type="protein sequence ID" value="OE9A079562C1"/>
    <property type="gene ID" value="OE9A079562"/>
</dbReference>
<dbReference type="Gene3D" id="3.10.200.10">
    <property type="entry name" value="Alpha carbonic anhydrase"/>
    <property type="match status" value="1"/>
</dbReference>
<dbReference type="EMBL" id="CACTIH010001863">
    <property type="protein sequence ID" value="CAA2966539.1"/>
    <property type="molecule type" value="Genomic_DNA"/>
</dbReference>
<evidence type="ECO:0000313" key="3">
    <source>
        <dbReference type="Proteomes" id="UP000594638"/>
    </source>
</evidence>
<sequence>MTHQEKHLLPITRDMLNTKASLDPKFAVCANGKSRSPINLGKAKVGVDKKLKPLIREYNSAYVALVNNKFNSAYSLKQMHWHSPSEHRIDGQQYFVSLFPSLSNTTATISARPALDCPDCHVLAVEICSRASSGHPDPVIEKIHNKLRELAKGLRKNGHKYYKYVTSISKGQDETLKAQLDMRCKNNNRPVHEGAIRGAVEPSIECL</sequence>
<dbReference type="Proteomes" id="UP000594638">
    <property type="component" value="Unassembled WGS sequence"/>
</dbReference>
<protein>
    <recommendedName>
        <fullName evidence="1">Alpha-carbonic anhydrase domain-containing protein</fullName>
    </recommendedName>
</protein>
<dbReference type="PANTHER" id="PTHR18952">
    <property type="entry name" value="CARBONIC ANHYDRASE"/>
    <property type="match status" value="1"/>
</dbReference>
<dbReference type="SUPFAM" id="SSF51069">
    <property type="entry name" value="Carbonic anhydrase"/>
    <property type="match status" value="1"/>
</dbReference>
<dbReference type="InterPro" id="IPR023561">
    <property type="entry name" value="Carbonic_anhydrase_a-class"/>
</dbReference>
<dbReference type="OrthoDB" id="429145at2759"/>
<comment type="caution">
    <text evidence="2">The sequence shown here is derived from an EMBL/GenBank/DDBJ whole genome shotgun (WGS) entry which is preliminary data.</text>
</comment>
<dbReference type="AlphaFoldDB" id="A0A8S0QHU6"/>
<keyword evidence="3" id="KW-1185">Reference proteome</keyword>
<dbReference type="InterPro" id="IPR036398">
    <property type="entry name" value="CA_dom_sf"/>
</dbReference>
<dbReference type="GO" id="GO:0008270">
    <property type="term" value="F:zinc ion binding"/>
    <property type="evidence" value="ECO:0007669"/>
    <property type="project" value="InterPro"/>
</dbReference>
<evidence type="ECO:0000313" key="2">
    <source>
        <dbReference type="EMBL" id="CAA2966539.1"/>
    </source>
</evidence>
<name>A0A8S0QHU6_OLEEU</name>
<dbReference type="PANTHER" id="PTHR18952:SF236">
    <property type="entry name" value="ALPHA CARBONIC ANHYDRASE 1, CHLOROPLASTIC"/>
    <property type="match status" value="1"/>
</dbReference>
<organism evidence="2 3">
    <name type="scientific">Olea europaea subsp. europaea</name>
    <dbReference type="NCBI Taxonomy" id="158383"/>
    <lineage>
        <taxon>Eukaryota</taxon>
        <taxon>Viridiplantae</taxon>
        <taxon>Streptophyta</taxon>
        <taxon>Embryophyta</taxon>
        <taxon>Tracheophyta</taxon>
        <taxon>Spermatophyta</taxon>
        <taxon>Magnoliopsida</taxon>
        <taxon>eudicotyledons</taxon>
        <taxon>Gunneridae</taxon>
        <taxon>Pentapetalae</taxon>
        <taxon>asterids</taxon>
        <taxon>lamiids</taxon>
        <taxon>Lamiales</taxon>
        <taxon>Oleaceae</taxon>
        <taxon>Oleeae</taxon>
        <taxon>Olea</taxon>
    </lineage>
</organism>
<accession>A0A8S0QHU6</accession>
<reference evidence="2 3" key="1">
    <citation type="submission" date="2019-12" db="EMBL/GenBank/DDBJ databases">
        <authorList>
            <person name="Alioto T."/>
            <person name="Alioto T."/>
            <person name="Gomez Garrido J."/>
        </authorList>
    </citation>
    <scope>NUCLEOTIDE SEQUENCE [LARGE SCALE GENOMIC DNA]</scope>
</reference>
<proteinExistence type="predicted"/>
<dbReference type="GO" id="GO:0006730">
    <property type="term" value="P:one-carbon metabolic process"/>
    <property type="evidence" value="ECO:0007669"/>
    <property type="project" value="TreeGrafter"/>
</dbReference>
<gene>
    <name evidence="2" type="ORF">OLEA9_A079562</name>
</gene>
<dbReference type="GO" id="GO:0004089">
    <property type="term" value="F:carbonate dehydratase activity"/>
    <property type="evidence" value="ECO:0007669"/>
    <property type="project" value="InterPro"/>
</dbReference>